<sequence length="46" mass="4908">MEETVLVELCAGSAALSWHLMGGQRPPVSYAGNKQNYAEAISKVLS</sequence>
<gene>
    <name evidence="1" type="ORF">S01H4_63170</name>
</gene>
<name>X1CWL7_9ZZZZ</name>
<protein>
    <submittedName>
        <fullName evidence="1">Uncharacterized protein</fullName>
    </submittedName>
</protein>
<reference evidence="1" key="1">
    <citation type="journal article" date="2014" name="Front. Microbiol.">
        <title>High frequency of phylogenetically diverse reductive dehalogenase-homologous genes in deep subseafloor sedimentary metagenomes.</title>
        <authorList>
            <person name="Kawai M."/>
            <person name="Futagami T."/>
            <person name="Toyoda A."/>
            <person name="Takaki Y."/>
            <person name="Nishi S."/>
            <person name="Hori S."/>
            <person name="Arai W."/>
            <person name="Tsubouchi T."/>
            <person name="Morono Y."/>
            <person name="Uchiyama I."/>
            <person name="Ito T."/>
            <person name="Fujiyama A."/>
            <person name="Inagaki F."/>
            <person name="Takami H."/>
        </authorList>
    </citation>
    <scope>NUCLEOTIDE SEQUENCE</scope>
    <source>
        <strain evidence="1">Expedition CK06-06</strain>
    </source>
</reference>
<organism evidence="1">
    <name type="scientific">marine sediment metagenome</name>
    <dbReference type="NCBI Taxonomy" id="412755"/>
    <lineage>
        <taxon>unclassified sequences</taxon>
        <taxon>metagenomes</taxon>
        <taxon>ecological metagenomes</taxon>
    </lineage>
</organism>
<dbReference type="AlphaFoldDB" id="X1CWL7"/>
<dbReference type="EMBL" id="BART01037910">
    <property type="protein sequence ID" value="GAH12232.1"/>
    <property type="molecule type" value="Genomic_DNA"/>
</dbReference>
<accession>X1CWL7</accession>
<evidence type="ECO:0000313" key="1">
    <source>
        <dbReference type="EMBL" id="GAH12232.1"/>
    </source>
</evidence>
<feature type="non-terminal residue" evidence="1">
    <location>
        <position position="46"/>
    </location>
</feature>
<proteinExistence type="predicted"/>
<comment type="caution">
    <text evidence="1">The sequence shown here is derived from an EMBL/GenBank/DDBJ whole genome shotgun (WGS) entry which is preliminary data.</text>
</comment>